<name>A0A3D8X5L5_PRIMG</name>
<protein>
    <submittedName>
        <fullName evidence="1">Uncharacterized protein</fullName>
    </submittedName>
</protein>
<gene>
    <name evidence="1" type="ORF">C3744_07665</name>
</gene>
<dbReference type="EMBL" id="PQWM01000007">
    <property type="protein sequence ID" value="RDZ16389.1"/>
    <property type="molecule type" value="Genomic_DNA"/>
</dbReference>
<dbReference type="Proteomes" id="UP000256519">
    <property type="component" value="Unassembled WGS sequence"/>
</dbReference>
<comment type="caution">
    <text evidence="1">The sequence shown here is derived from an EMBL/GenBank/DDBJ whole genome shotgun (WGS) entry which is preliminary data.</text>
</comment>
<evidence type="ECO:0000313" key="1">
    <source>
        <dbReference type="EMBL" id="RDZ16389.1"/>
    </source>
</evidence>
<evidence type="ECO:0000313" key="2">
    <source>
        <dbReference type="Proteomes" id="UP000256519"/>
    </source>
</evidence>
<dbReference type="AlphaFoldDB" id="A0A3D8X5L5"/>
<sequence>MIYHYFFIKFDEKEHVYLLLAQIQHSKQWSRQNLRRQAFIISKCEFLFDRRHYIKGTKPILLIEVYGQKIFRC</sequence>
<proteinExistence type="predicted"/>
<accession>A0A3D8X5L5</accession>
<organism evidence="1 2">
    <name type="scientific">Priestia megaterium</name>
    <name type="common">Bacillus megaterium</name>
    <dbReference type="NCBI Taxonomy" id="1404"/>
    <lineage>
        <taxon>Bacteria</taxon>
        <taxon>Bacillati</taxon>
        <taxon>Bacillota</taxon>
        <taxon>Bacilli</taxon>
        <taxon>Bacillales</taxon>
        <taxon>Bacillaceae</taxon>
        <taxon>Priestia</taxon>
    </lineage>
</organism>
<reference evidence="1 2" key="1">
    <citation type="journal article" date="2018" name="Appl. Environ. Microbiol.">
        <title>Antimicrobial susceptibility testing and tentative epidemiological cut-off values of five Bacillus species relevant for use as animal feed additives or for plant protection.</title>
        <authorList>
            <person name="Agerso Y."/>
            <person name="Stuer-Lauridsen B."/>
            <person name="Bjerre K."/>
            <person name="Jensen M.G."/>
            <person name="Johansen E."/>
            <person name="Bennedsen M."/>
            <person name="Brockmann E."/>
            <person name="Nielsen B."/>
        </authorList>
    </citation>
    <scope>NUCLEOTIDE SEQUENCE [LARGE SCALE GENOMIC DNA]</scope>
    <source>
        <strain evidence="1 2">CHCC20162</strain>
    </source>
</reference>